<keyword evidence="6 8" id="KW-1133">Transmembrane helix</keyword>
<feature type="transmembrane region" description="Helical" evidence="8">
    <location>
        <begin position="233"/>
        <end position="254"/>
    </location>
</feature>
<dbReference type="STRING" id="1121393.SAMN02745216_05068"/>
<name>A0A1M7A120_9BACT</name>
<evidence type="ECO:0000256" key="2">
    <source>
        <dbReference type="ARBA" id="ARBA00007783"/>
    </source>
</evidence>
<proteinExistence type="inferred from homology"/>
<sequence>MFERIKHMLIKEFIQIFRDPKMKGVIFLMPIIQVLVFGYAVTTDVKHVSTAVWDLDNSRASRELAARFERSGYFDILFHPETGETVQGLMDRSEVQAVLHMNKGFGADLEAGRTANLQVLVDGTDSNTAGIVLNYSAKIVGEYSEKILVTRMERLLGKAPSGGVTLATRAWFNENLESRNFYVPGVIAIIVMLITLMLTTMAVVREKEIGTMEQIMVTPITQKEFILGKTLPFALIGFADVILITVIGVFWFHVPIRGNLLLLFASTALYLMTTLGVGLLISTVSQTQQQAMMSSFFFYFPAVLLSGFMFPIANMPVVIQWITYLNPLRYFLVIVRGIFLKGVGPQVLWPQMVALLVMGLAILWLASKKFKKTLS</sequence>
<evidence type="ECO:0000256" key="4">
    <source>
        <dbReference type="ARBA" id="ARBA00022475"/>
    </source>
</evidence>
<keyword evidence="5 8" id="KW-0812">Transmembrane</keyword>
<dbReference type="AlphaFoldDB" id="A0A1M7A120"/>
<comment type="similarity">
    <text evidence="2 8">Belongs to the ABC-2 integral membrane protein family.</text>
</comment>
<dbReference type="PANTHER" id="PTHR30294:SF29">
    <property type="entry name" value="MULTIDRUG ABC TRANSPORTER PERMEASE YBHS-RELATED"/>
    <property type="match status" value="1"/>
</dbReference>
<dbReference type="Pfam" id="PF12698">
    <property type="entry name" value="ABC2_membrane_3"/>
    <property type="match status" value="1"/>
</dbReference>
<evidence type="ECO:0000256" key="1">
    <source>
        <dbReference type="ARBA" id="ARBA00004651"/>
    </source>
</evidence>
<protein>
    <recommendedName>
        <fullName evidence="8">Transport permease protein</fullName>
    </recommendedName>
</protein>
<comment type="subcellular location">
    <subcellularLocation>
        <location evidence="1 8">Cell membrane</location>
        <topology evidence="1 8">Multi-pass membrane protein</topology>
    </subcellularLocation>
</comment>
<dbReference type="InterPro" id="IPR013525">
    <property type="entry name" value="ABC2_TM"/>
</dbReference>
<evidence type="ECO:0000313" key="11">
    <source>
        <dbReference type="Proteomes" id="UP000183994"/>
    </source>
</evidence>
<keyword evidence="4 8" id="KW-1003">Cell membrane</keyword>
<dbReference type="PROSITE" id="PS51012">
    <property type="entry name" value="ABC_TM2"/>
    <property type="match status" value="1"/>
</dbReference>
<gene>
    <name evidence="10" type="ORF">SAMN02745216_05068</name>
</gene>
<feature type="transmembrane region" description="Helical" evidence="8">
    <location>
        <begin position="21"/>
        <end position="41"/>
    </location>
</feature>
<feature type="transmembrane region" description="Helical" evidence="8">
    <location>
        <begin position="260"/>
        <end position="284"/>
    </location>
</feature>
<feature type="domain" description="ABC transmembrane type-2" evidence="9">
    <location>
        <begin position="137"/>
        <end position="373"/>
    </location>
</feature>
<dbReference type="PANTHER" id="PTHR30294">
    <property type="entry name" value="MEMBRANE COMPONENT OF ABC TRANSPORTER YHHJ-RELATED"/>
    <property type="match status" value="1"/>
</dbReference>
<evidence type="ECO:0000313" key="10">
    <source>
        <dbReference type="EMBL" id="SHL36305.1"/>
    </source>
</evidence>
<evidence type="ECO:0000256" key="5">
    <source>
        <dbReference type="ARBA" id="ARBA00022692"/>
    </source>
</evidence>
<reference evidence="11" key="1">
    <citation type="submission" date="2016-11" db="EMBL/GenBank/DDBJ databases">
        <authorList>
            <person name="Varghese N."/>
            <person name="Submissions S."/>
        </authorList>
    </citation>
    <scope>NUCLEOTIDE SEQUENCE [LARGE SCALE GENOMIC DNA]</scope>
    <source>
        <strain evidence="11">DSM 16219</strain>
    </source>
</reference>
<dbReference type="OrthoDB" id="9808686at2"/>
<feature type="transmembrane region" description="Helical" evidence="8">
    <location>
        <begin position="348"/>
        <end position="366"/>
    </location>
</feature>
<evidence type="ECO:0000256" key="3">
    <source>
        <dbReference type="ARBA" id="ARBA00022448"/>
    </source>
</evidence>
<dbReference type="InterPro" id="IPR051449">
    <property type="entry name" value="ABC-2_transporter_component"/>
</dbReference>
<accession>A0A1M7A120</accession>
<evidence type="ECO:0000256" key="8">
    <source>
        <dbReference type="RuleBase" id="RU361157"/>
    </source>
</evidence>
<dbReference type="RefSeq" id="WP_073479038.1">
    <property type="nucleotide sequence ID" value="NZ_FQZU01000063.1"/>
</dbReference>
<dbReference type="InterPro" id="IPR047817">
    <property type="entry name" value="ABC2_TM_bact-type"/>
</dbReference>
<evidence type="ECO:0000256" key="6">
    <source>
        <dbReference type="ARBA" id="ARBA00022989"/>
    </source>
</evidence>
<keyword evidence="11" id="KW-1185">Reference proteome</keyword>
<keyword evidence="7 8" id="KW-0472">Membrane</keyword>
<evidence type="ECO:0000256" key="7">
    <source>
        <dbReference type="ARBA" id="ARBA00023136"/>
    </source>
</evidence>
<dbReference type="GO" id="GO:0140359">
    <property type="term" value="F:ABC-type transporter activity"/>
    <property type="evidence" value="ECO:0007669"/>
    <property type="project" value="InterPro"/>
</dbReference>
<feature type="transmembrane region" description="Helical" evidence="8">
    <location>
        <begin position="296"/>
        <end position="322"/>
    </location>
</feature>
<feature type="transmembrane region" description="Helical" evidence="8">
    <location>
        <begin position="181"/>
        <end position="204"/>
    </location>
</feature>
<dbReference type="GO" id="GO:0043190">
    <property type="term" value="C:ATP-binding cassette (ABC) transporter complex"/>
    <property type="evidence" value="ECO:0007669"/>
    <property type="project" value="InterPro"/>
</dbReference>
<dbReference type="InterPro" id="IPR000412">
    <property type="entry name" value="ABC_2_transport"/>
</dbReference>
<dbReference type="Proteomes" id="UP000183994">
    <property type="component" value="Unassembled WGS sequence"/>
</dbReference>
<evidence type="ECO:0000259" key="9">
    <source>
        <dbReference type="PROSITE" id="PS51012"/>
    </source>
</evidence>
<organism evidence="10 11">
    <name type="scientific">Desulfatibacillum alkenivorans DSM 16219</name>
    <dbReference type="NCBI Taxonomy" id="1121393"/>
    <lineage>
        <taxon>Bacteria</taxon>
        <taxon>Pseudomonadati</taxon>
        <taxon>Thermodesulfobacteriota</taxon>
        <taxon>Desulfobacteria</taxon>
        <taxon>Desulfobacterales</taxon>
        <taxon>Desulfatibacillaceae</taxon>
        <taxon>Desulfatibacillum</taxon>
    </lineage>
</organism>
<dbReference type="Gene3D" id="3.40.1710.10">
    <property type="entry name" value="abc type-2 transporter like domain"/>
    <property type="match status" value="1"/>
</dbReference>
<dbReference type="PRINTS" id="PR00164">
    <property type="entry name" value="ABC2TRNSPORT"/>
</dbReference>
<keyword evidence="3 8" id="KW-0813">Transport</keyword>
<dbReference type="EMBL" id="FQZU01000063">
    <property type="protein sequence ID" value="SHL36305.1"/>
    <property type="molecule type" value="Genomic_DNA"/>
</dbReference>